<keyword evidence="2" id="KW-0813">Transport</keyword>
<proteinExistence type="predicted"/>
<sequence length="438" mass="44558">MKDQALNGSIDRQASGIKRTRPFLVLAALLAGLVLGLLATGSSDGARSFLVQSAGLIGELWLDALKMTVIPLVFALLVTGVARSAEAAKAGRVAARTVVWVVAICTASAVIGALVIQLLLHAFPLSSAAAEALRGAIAATPAKDAPIAGAADVIRAIIPTNVFAAASNGDVLPLVVFAMFFAVAVSRIAVEQRRSLVGFFEATANALLMIIGWVLWAAPLGVFALAVALAAEAGGAAFAGLAHYVILLCAVGATVTLLSYPLATLFGGVRLAEYTRAMLPPQSVAISTRSSLASLPAMLTSARALGVREEVADVTLPIAVALFRATGPAMNVAVAFYVAHWVGFEPSVAQMVAATAVGAVMSYAAVSLPGEVSFISSIAPIAIALGVPVGPLGLLIAVEMIPDIFRTLGNVSMDVAVTAAVDRSSRQGSAAGDFPDPV</sequence>
<name>A0A6G7ZPN7_9SPHN</name>
<dbReference type="PANTHER" id="PTHR42865">
    <property type="entry name" value="PROTON/GLUTAMATE-ASPARTATE SYMPORTER"/>
    <property type="match status" value="1"/>
</dbReference>
<evidence type="ECO:0000256" key="3">
    <source>
        <dbReference type="ARBA" id="ARBA00022475"/>
    </source>
</evidence>
<comment type="subcellular location">
    <subcellularLocation>
        <location evidence="1">Cell membrane</location>
        <topology evidence="1">Multi-pass membrane protein</topology>
    </subcellularLocation>
</comment>
<dbReference type="Pfam" id="PF00375">
    <property type="entry name" value="SDF"/>
    <property type="match status" value="1"/>
</dbReference>
<dbReference type="Proteomes" id="UP000502502">
    <property type="component" value="Chromosome"/>
</dbReference>
<feature type="transmembrane region" description="Helical" evidence="7">
    <location>
        <begin position="374"/>
        <end position="398"/>
    </location>
</feature>
<reference evidence="8 9" key="1">
    <citation type="submission" date="2020-03" db="EMBL/GenBank/DDBJ databases">
        <title>Sphingomonas sp. nov., isolated from fish.</title>
        <authorList>
            <person name="Hyun D.-W."/>
            <person name="Bae J.-W."/>
        </authorList>
    </citation>
    <scope>NUCLEOTIDE SEQUENCE [LARGE SCALE GENOMIC DNA]</scope>
    <source>
        <strain evidence="8 9">HDW15C</strain>
    </source>
</reference>
<evidence type="ECO:0000313" key="9">
    <source>
        <dbReference type="Proteomes" id="UP000502502"/>
    </source>
</evidence>
<accession>A0A6G7ZPN7</accession>
<keyword evidence="5 7" id="KW-1133">Transmembrane helix</keyword>
<feature type="transmembrane region" description="Helical" evidence="7">
    <location>
        <begin position="241"/>
        <end position="263"/>
    </location>
</feature>
<dbReference type="GO" id="GO:0005886">
    <property type="term" value="C:plasma membrane"/>
    <property type="evidence" value="ECO:0007669"/>
    <property type="project" value="UniProtKB-SubCell"/>
</dbReference>
<dbReference type="PANTHER" id="PTHR42865:SF7">
    <property type="entry name" value="PROTON_GLUTAMATE-ASPARTATE SYMPORTER"/>
    <property type="match status" value="1"/>
</dbReference>
<keyword evidence="6 7" id="KW-0472">Membrane</keyword>
<gene>
    <name evidence="8" type="ORF">G7078_08855</name>
</gene>
<keyword evidence="3" id="KW-1003">Cell membrane</keyword>
<organism evidence="8 9">
    <name type="scientific">Sphingomonas sinipercae</name>
    <dbReference type="NCBI Taxonomy" id="2714944"/>
    <lineage>
        <taxon>Bacteria</taxon>
        <taxon>Pseudomonadati</taxon>
        <taxon>Pseudomonadota</taxon>
        <taxon>Alphaproteobacteria</taxon>
        <taxon>Sphingomonadales</taxon>
        <taxon>Sphingomonadaceae</taxon>
        <taxon>Sphingomonas</taxon>
    </lineage>
</organism>
<dbReference type="Gene3D" id="1.10.3860.10">
    <property type="entry name" value="Sodium:dicarboxylate symporter"/>
    <property type="match status" value="1"/>
</dbReference>
<dbReference type="InterPro" id="IPR001991">
    <property type="entry name" value="Na-dicarboxylate_symporter"/>
</dbReference>
<dbReference type="InterPro" id="IPR036458">
    <property type="entry name" value="Na:dicarbo_symporter_sf"/>
</dbReference>
<evidence type="ECO:0000313" key="8">
    <source>
        <dbReference type="EMBL" id="QIL02882.1"/>
    </source>
</evidence>
<dbReference type="SUPFAM" id="SSF118215">
    <property type="entry name" value="Proton glutamate symport protein"/>
    <property type="match status" value="1"/>
</dbReference>
<protein>
    <submittedName>
        <fullName evidence="8">Dicarboxylate/amino acid:cation symporter</fullName>
    </submittedName>
</protein>
<feature type="transmembrane region" description="Helical" evidence="7">
    <location>
        <begin position="202"/>
        <end position="229"/>
    </location>
</feature>
<feature type="transmembrane region" description="Helical" evidence="7">
    <location>
        <begin position="93"/>
        <end position="120"/>
    </location>
</feature>
<evidence type="ECO:0000256" key="4">
    <source>
        <dbReference type="ARBA" id="ARBA00022692"/>
    </source>
</evidence>
<evidence type="ECO:0000256" key="2">
    <source>
        <dbReference type="ARBA" id="ARBA00022448"/>
    </source>
</evidence>
<dbReference type="RefSeq" id="WP_166095178.1">
    <property type="nucleotide sequence ID" value="NZ_CP049871.1"/>
</dbReference>
<feature type="transmembrane region" description="Helical" evidence="7">
    <location>
        <begin position="60"/>
        <end position="81"/>
    </location>
</feature>
<dbReference type="EMBL" id="CP049871">
    <property type="protein sequence ID" value="QIL02882.1"/>
    <property type="molecule type" value="Genomic_DNA"/>
</dbReference>
<evidence type="ECO:0000256" key="6">
    <source>
        <dbReference type="ARBA" id="ARBA00023136"/>
    </source>
</evidence>
<dbReference type="PRINTS" id="PR00173">
    <property type="entry name" value="EDTRNSPORT"/>
</dbReference>
<evidence type="ECO:0000256" key="1">
    <source>
        <dbReference type="ARBA" id="ARBA00004651"/>
    </source>
</evidence>
<dbReference type="KEGG" id="ssin:G7078_08855"/>
<keyword evidence="4 7" id="KW-0812">Transmembrane</keyword>
<feature type="transmembrane region" description="Helical" evidence="7">
    <location>
        <begin position="21"/>
        <end position="40"/>
    </location>
</feature>
<dbReference type="AlphaFoldDB" id="A0A6G7ZPN7"/>
<feature type="transmembrane region" description="Helical" evidence="7">
    <location>
        <begin position="171"/>
        <end position="190"/>
    </location>
</feature>
<dbReference type="GO" id="GO:0015293">
    <property type="term" value="F:symporter activity"/>
    <property type="evidence" value="ECO:0007669"/>
    <property type="project" value="UniProtKB-KW"/>
</dbReference>
<evidence type="ECO:0000256" key="5">
    <source>
        <dbReference type="ARBA" id="ARBA00022989"/>
    </source>
</evidence>
<evidence type="ECO:0000256" key="7">
    <source>
        <dbReference type="SAM" id="Phobius"/>
    </source>
</evidence>
<keyword evidence="9" id="KW-1185">Reference proteome</keyword>